<evidence type="ECO:0000256" key="1">
    <source>
        <dbReference type="SAM" id="MobiDB-lite"/>
    </source>
</evidence>
<proteinExistence type="predicted"/>
<dbReference type="InterPro" id="IPR025558">
    <property type="entry name" value="DUF4283"/>
</dbReference>
<reference evidence="3" key="2">
    <citation type="submission" date="2021-01" db="UniProtKB">
        <authorList>
            <consortium name="EnsemblPlants"/>
        </authorList>
    </citation>
    <scope>IDENTIFICATION</scope>
</reference>
<feature type="region of interest" description="Disordered" evidence="1">
    <location>
        <begin position="203"/>
        <end position="225"/>
    </location>
</feature>
<dbReference type="Proteomes" id="UP000594261">
    <property type="component" value="Chromosome 12"/>
</dbReference>
<dbReference type="InterPro" id="IPR040256">
    <property type="entry name" value="At4g02000-like"/>
</dbReference>
<feature type="domain" description="DUF4283" evidence="2">
    <location>
        <begin position="30"/>
        <end position="107"/>
    </location>
</feature>
<dbReference type="EnsemblPlants" id="QL12p016979:mrna">
    <property type="protein sequence ID" value="QL12p016979:mrna"/>
    <property type="gene ID" value="QL12p016979"/>
</dbReference>
<dbReference type="PANTHER" id="PTHR31286:SF167">
    <property type="entry name" value="OS09G0268800 PROTEIN"/>
    <property type="match status" value="1"/>
</dbReference>
<dbReference type="Pfam" id="PF14111">
    <property type="entry name" value="DUF4283"/>
    <property type="match status" value="1"/>
</dbReference>
<accession>A0A7N2REI4</accession>
<dbReference type="InParanoid" id="A0A7N2REI4"/>
<evidence type="ECO:0000313" key="3">
    <source>
        <dbReference type="EnsemblPlants" id="QL12p016979:mrna"/>
    </source>
</evidence>
<protein>
    <recommendedName>
        <fullName evidence="2">DUF4283 domain-containing protein</fullName>
    </recommendedName>
</protein>
<dbReference type="AlphaFoldDB" id="A0A7N2REI4"/>
<dbReference type="PANTHER" id="PTHR31286">
    <property type="entry name" value="GLYCINE-RICH CELL WALL STRUCTURAL PROTEIN 1.8-LIKE"/>
    <property type="match status" value="1"/>
</dbReference>
<sequence length="292" mass="33189">MEDLTKHWKSFSLSDREGPGLCLKKEQATSKYAIVARFLTKRPLNIDSIANTFTPLWRTKSGFKVKHIDDRVVLFSFDNKADVDRIIAAEPWSFDKHLLVLTRYDKEAALPASNLTKVAFWVQVYDIPLWFRNKEVAEQICQSVGTILLEVALLDCLMHDDRDYEIWIESEGSLKPEDKQFGPWLRASPFQASRNKVVSVPGFFAKKPPSKPRQPPSDPHSQLQTAIHQVPTIHSANPSGLVNEISENHRIQSCNGTTPPELSEKSTVDLPPNLPNQTDFEELICDIDRDIK</sequence>
<feature type="region of interest" description="Disordered" evidence="1">
    <location>
        <begin position="254"/>
        <end position="277"/>
    </location>
</feature>
<evidence type="ECO:0000259" key="2">
    <source>
        <dbReference type="Pfam" id="PF14111"/>
    </source>
</evidence>
<organism evidence="3 4">
    <name type="scientific">Quercus lobata</name>
    <name type="common">Valley oak</name>
    <dbReference type="NCBI Taxonomy" id="97700"/>
    <lineage>
        <taxon>Eukaryota</taxon>
        <taxon>Viridiplantae</taxon>
        <taxon>Streptophyta</taxon>
        <taxon>Embryophyta</taxon>
        <taxon>Tracheophyta</taxon>
        <taxon>Spermatophyta</taxon>
        <taxon>Magnoliopsida</taxon>
        <taxon>eudicotyledons</taxon>
        <taxon>Gunneridae</taxon>
        <taxon>Pentapetalae</taxon>
        <taxon>rosids</taxon>
        <taxon>fabids</taxon>
        <taxon>Fagales</taxon>
        <taxon>Fagaceae</taxon>
        <taxon>Quercus</taxon>
    </lineage>
</organism>
<name>A0A7N2REI4_QUELO</name>
<dbReference type="EMBL" id="LRBV02000012">
    <property type="status" value="NOT_ANNOTATED_CDS"/>
    <property type="molecule type" value="Genomic_DNA"/>
</dbReference>
<dbReference type="Gramene" id="QL12p016979:mrna">
    <property type="protein sequence ID" value="QL12p016979:mrna"/>
    <property type="gene ID" value="QL12p016979"/>
</dbReference>
<evidence type="ECO:0000313" key="4">
    <source>
        <dbReference type="Proteomes" id="UP000594261"/>
    </source>
</evidence>
<reference evidence="3 4" key="1">
    <citation type="journal article" date="2016" name="G3 (Bethesda)">
        <title>First Draft Assembly and Annotation of the Genome of a California Endemic Oak Quercus lobata Nee (Fagaceae).</title>
        <authorList>
            <person name="Sork V.L."/>
            <person name="Fitz-Gibbon S.T."/>
            <person name="Puiu D."/>
            <person name="Crepeau M."/>
            <person name="Gugger P.F."/>
            <person name="Sherman R."/>
            <person name="Stevens K."/>
            <person name="Langley C.H."/>
            <person name="Pellegrini M."/>
            <person name="Salzberg S.L."/>
        </authorList>
    </citation>
    <scope>NUCLEOTIDE SEQUENCE [LARGE SCALE GENOMIC DNA]</scope>
    <source>
        <strain evidence="3 4">cv. SW786</strain>
    </source>
</reference>
<keyword evidence="4" id="KW-1185">Reference proteome</keyword>